<evidence type="ECO:0000256" key="1">
    <source>
        <dbReference type="ARBA" id="ARBA00006270"/>
    </source>
</evidence>
<sequence length="131" mass="14985">MHPSYYHQAHACVLVFDVTRKITYKNLSNWLSELRNYRPEIPCFCAANKIDADTEVTNKAFNFAKKNNIPFYFVSAANGTNVVRVFTDAIRAAVAYKENSVDPLDQIMEELEDMEQNHEVKDGESYADPLS</sequence>
<dbReference type="PROSITE" id="PS51419">
    <property type="entry name" value="RAB"/>
    <property type="match status" value="1"/>
</dbReference>
<dbReference type="Pfam" id="PF00071">
    <property type="entry name" value="Ras"/>
    <property type="match status" value="1"/>
</dbReference>
<evidence type="ECO:0000313" key="3">
    <source>
        <dbReference type="EMBL" id="KAL5108235.1"/>
    </source>
</evidence>
<accession>A0ABR4QFM3</accession>
<comment type="caution">
    <text evidence="3">The sequence shown here is derived from an EMBL/GenBank/DDBJ whole genome shotgun (WGS) entry which is preliminary data.</text>
</comment>
<reference evidence="3 4" key="1">
    <citation type="journal article" date="2022" name="Front. Cell. Infect. Microbiol.">
        <title>The Genomes of Two Strains of Taenia crassiceps the Animal Model for the Study of Human Cysticercosis.</title>
        <authorList>
            <person name="Bobes R.J."/>
            <person name="Estrada K."/>
            <person name="Rios-Valencia D.G."/>
            <person name="Calderon-Gallegos A."/>
            <person name="de la Torre P."/>
            <person name="Carrero J.C."/>
            <person name="Sanchez-Flores A."/>
            <person name="Laclette J.P."/>
        </authorList>
    </citation>
    <scope>NUCLEOTIDE SEQUENCE [LARGE SCALE GENOMIC DNA]</scope>
    <source>
        <strain evidence="3">WFUcys</strain>
    </source>
</reference>
<dbReference type="SMART" id="SM00175">
    <property type="entry name" value="RAB"/>
    <property type="match status" value="1"/>
</dbReference>
<dbReference type="PANTHER" id="PTHR47978">
    <property type="match status" value="1"/>
</dbReference>
<dbReference type="InterPro" id="IPR001806">
    <property type="entry name" value="Small_GTPase"/>
</dbReference>
<comment type="similarity">
    <text evidence="1">Belongs to the small GTPase superfamily. Rab family.</text>
</comment>
<evidence type="ECO:0000313" key="4">
    <source>
        <dbReference type="Proteomes" id="UP001651158"/>
    </source>
</evidence>
<organism evidence="3 4">
    <name type="scientific">Taenia crassiceps</name>
    <dbReference type="NCBI Taxonomy" id="6207"/>
    <lineage>
        <taxon>Eukaryota</taxon>
        <taxon>Metazoa</taxon>
        <taxon>Spiralia</taxon>
        <taxon>Lophotrochozoa</taxon>
        <taxon>Platyhelminthes</taxon>
        <taxon>Cestoda</taxon>
        <taxon>Eucestoda</taxon>
        <taxon>Cyclophyllidea</taxon>
        <taxon>Taeniidae</taxon>
        <taxon>Taenia</taxon>
    </lineage>
</organism>
<name>A0ABR4QFM3_9CEST</name>
<evidence type="ECO:0000256" key="2">
    <source>
        <dbReference type="ARBA" id="ARBA00022741"/>
    </source>
</evidence>
<proteinExistence type="inferred from homology"/>
<dbReference type="Gene3D" id="3.40.50.300">
    <property type="entry name" value="P-loop containing nucleotide triphosphate hydrolases"/>
    <property type="match status" value="1"/>
</dbReference>
<dbReference type="InterPro" id="IPR027417">
    <property type="entry name" value="P-loop_NTPase"/>
</dbReference>
<keyword evidence="4" id="KW-1185">Reference proteome</keyword>
<keyword evidence="2" id="KW-0547">Nucleotide-binding</keyword>
<dbReference type="Proteomes" id="UP001651158">
    <property type="component" value="Unassembled WGS sequence"/>
</dbReference>
<dbReference type="EMBL" id="JAKROA010000004">
    <property type="protein sequence ID" value="KAL5108235.1"/>
    <property type="molecule type" value="Genomic_DNA"/>
</dbReference>
<gene>
    <name evidence="3" type="ORF">TcWFU_009935</name>
</gene>
<protein>
    <submittedName>
        <fullName evidence="3">Rab-like protein 2A</fullName>
    </submittedName>
</protein>
<dbReference type="SUPFAM" id="SSF52540">
    <property type="entry name" value="P-loop containing nucleoside triphosphate hydrolases"/>
    <property type="match status" value="1"/>
</dbReference>